<feature type="compositionally biased region" description="Low complexity" evidence="1">
    <location>
        <begin position="215"/>
        <end position="227"/>
    </location>
</feature>
<feature type="compositionally biased region" description="Low complexity" evidence="1">
    <location>
        <begin position="146"/>
        <end position="158"/>
    </location>
</feature>
<dbReference type="RefSeq" id="WP_397672190.1">
    <property type="nucleotide sequence ID" value="NZ_JBIRGH010000005.1"/>
</dbReference>
<comment type="caution">
    <text evidence="2">The sequence shown here is derived from an EMBL/GenBank/DDBJ whole genome shotgun (WGS) entry which is preliminary data.</text>
</comment>
<feature type="compositionally biased region" description="Basic and acidic residues" evidence="1">
    <location>
        <begin position="79"/>
        <end position="103"/>
    </location>
</feature>
<accession>A0ABW7RF97</accession>
<feature type="region of interest" description="Disordered" evidence="1">
    <location>
        <begin position="1"/>
        <end position="110"/>
    </location>
</feature>
<dbReference type="Proteomes" id="UP001610990">
    <property type="component" value="Unassembled WGS sequence"/>
</dbReference>
<organism evidence="2 3">
    <name type="scientific">Streptomyces celluloflavus</name>
    <dbReference type="NCBI Taxonomy" id="58344"/>
    <lineage>
        <taxon>Bacteria</taxon>
        <taxon>Bacillati</taxon>
        <taxon>Actinomycetota</taxon>
        <taxon>Actinomycetes</taxon>
        <taxon>Kitasatosporales</taxon>
        <taxon>Streptomycetaceae</taxon>
        <taxon>Streptomyces</taxon>
    </lineage>
</organism>
<gene>
    <name evidence="2" type="ORF">ACH4GP_11655</name>
</gene>
<evidence type="ECO:0000313" key="2">
    <source>
        <dbReference type="EMBL" id="MFH8585040.1"/>
    </source>
</evidence>
<feature type="region of interest" description="Disordered" evidence="1">
    <location>
        <begin position="124"/>
        <end position="250"/>
    </location>
</feature>
<keyword evidence="3" id="KW-1185">Reference proteome</keyword>
<protein>
    <submittedName>
        <fullName evidence="2">Uncharacterized protein</fullName>
    </submittedName>
</protein>
<sequence length="250" mass="26186">MPDEPDDYFGRLLARHAPAPPDGLPGAAGGRRALVRPRLPGPFERVTALPGPAAPPDGPEPPYPGAAARTSPPAGPQVRYEREVRTSERETVLRGEAPARDEPDVVSPQPPYVEALLTPAVLPAAGTRPAARGVVRPPLRTRPADGDGPAPTAASAPARPGPDPGPRAVTPVLRPRTDEAPAARGAARTTAAGRRGQRPAERVVHIQIGRLEVSAAGPERPAAGGRPTRTERRGPSLSLAEYLSRDEKRN</sequence>
<reference evidence="2 3" key="1">
    <citation type="submission" date="2024-10" db="EMBL/GenBank/DDBJ databases">
        <title>The Natural Products Discovery Center: Release of the First 8490 Sequenced Strains for Exploring Actinobacteria Biosynthetic Diversity.</title>
        <authorList>
            <person name="Kalkreuter E."/>
            <person name="Kautsar S.A."/>
            <person name="Yang D."/>
            <person name="Bader C.D."/>
            <person name="Teijaro C.N."/>
            <person name="Fluegel L."/>
            <person name="Davis C.M."/>
            <person name="Simpson J.R."/>
            <person name="Lauterbach L."/>
            <person name="Steele A.D."/>
            <person name="Gui C."/>
            <person name="Meng S."/>
            <person name="Li G."/>
            <person name="Viehrig K."/>
            <person name="Ye F."/>
            <person name="Su P."/>
            <person name="Kiefer A.F."/>
            <person name="Nichols A."/>
            <person name="Cepeda A.J."/>
            <person name="Yan W."/>
            <person name="Fan B."/>
            <person name="Jiang Y."/>
            <person name="Adhikari A."/>
            <person name="Zheng C.-J."/>
            <person name="Schuster L."/>
            <person name="Cowan T.M."/>
            <person name="Smanski M.J."/>
            <person name="Chevrette M.G."/>
            <person name="De Carvalho L.P.S."/>
            <person name="Shen B."/>
        </authorList>
    </citation>
    <scope>NUCLEOTIDE SEQUENCE [LARGE SCALE GENOMIC DNA]</scope>
    <source>
        <strain evidence="2 3">NPDC018013</strain>
    </source>
</reference>
<evidence type="ECO:0000313" key="3">
    <source>
        <dbReference type="Proteomes" id="UP001610990"/>
    </source>
</evidence>
<proteinExistence type="predicted"/>
<feature type="compositionally biased region" description="Low complexity" evidence="1">
    <location>
        <begin position="30"/>
        <end position="42"/>
    </location>
</feature>
<feature type="compositionally biased region" description="Low complexity" evidence="1">
    <location>
        <begin position="182"/>
        <end position="194"/>
    </location>
</feature>
<feature type="compositionally biased region" description="Pro residues" evidence="1">
    <location>
        <begin position="52"/>
        <end position="64"/>
    </location>
</feature>
<name>A0ABW7RF97_9ACTN</name>
<evidence type="ECO:0000256" key="1">
    <source>
        <dbReference type="SAM" id="MobiDB-lite"/>
    </source>
</evidence>
<dbReference type="EMBL" id="JBIRGH010000005">
    <property type="protein sequence ID" value="MFH8585040.1"/>
    <property type="molecule type" value="Genomic_DNA"/>
</dbReference>